<comment type="caution">
    <text evidence="14">The sequence shown here is derived from an EMBL/GenBank/DDBJ whole genome shotgun (WGS) entry which is preliminary data.</text>
</comment>
<organism evidence="14 15">
    <name type="scientific">Bermanella marisrubri</name>
    <dbReference type="NCBI Taxonomy" id="207949"/>
    <lineage>
        <taxon>Bacteria</taxon>
        <taxon>Pseudomonadati</taxon>
        <taxon>Pseudomonadota</taxon>
        <taxon>Gammaproteobacteria</taxon>
        <taxon>Oceanospirillales</taxon>
        <taxon>Oceanospirillaceae</taxon>
        <taxon>Bermanella</taxon>
    </lineage>
</organism>
<evidence type="ECO:0000313" key="14">
    <source>
        <dbReference type="EMBL" id="EAT13337.1"/>
    </source>
</evidence>
<dbReference type="InterPro" id="IPR003594">
    <property type="entry name" value="HATPase_dom"/>
</dbReference>
<feature type="coiled-coil region" evidence="8">
    <location>
        <begin position="736"/>
        <end position="766"/>
    </location>
</feature>
<keyword evidence="4" id="KW-0808">Transferase</keyword>
<evidence type="ECO:0000259" key="10">
    <source>
        <dbReference type="PROSITE" id="PS50109"/>
    </source>
</evidence>
<dbReference type="SUPFAM" id="SSF55785">
    <property type="entry name" value="PYP-like sensor domain (PAS domain)"/>
    <property type="match status" value="2"/>
</dbReference>
<gene>
    <name evidence="14" type="ORF">RED65_01215</name>
</gene>
<keyword evidence="8" id="KW-0175">Coiled coil</keyword>
<feature type="domain" description="Histidine kinase" evidence="10">
    <location>
        <begin position="766"/>
        <end position="982"/>
    </location>
</feature>
<dbReference type="Pfam" id="PF02518">
    <property type="entry name" value="HATPase_c"/>
    <property type="match status" value="1"/>
</dbReference>
<proteinExistence type="predicted"/>
<dbReference type="InterPro" id="IPR000014">
    <property type="entry name" value="PAS"/>
</dbReference>
<dbReference type="SMART" id="SM00091">
    <property type="entry name" value="PAS"/>
    <property type="match status" value="3"/>
</dbReference>
<protein>
    <recommendedName>
        <fullName evidence="2">histidine kinase</fullName>
        <ecNumber evidence="2">2.7.13.3</ecNumber>
    </recommendedName>
</protein>
<accession>Q1N4U1</accession>
<dbReference type="Pfam" id="PF08448">
    <property type="entry name" value="PAS_4"/>
    <property type="match status" value="1"/>
</dbReference>
<evidence type="ECO:0000256" key="2">
    <source>
        <dbReference type="ARBA" id="ARBA00012438"/>
    </source>
</evidence>
<dbReference type="EMBL" id="AAQH01000002">
    <property type="protein sequence ID" value="EAT13337.1"/>
    <property type="molecule type" value="Genomic_DNA"/>
</dbReference>
<keyword evidence="3 7" id="KW-0597">Phosphoprotein</keyword>
<dbReference type="PROSITE" id="PS50112">
    <property type="entry name" value="PAS"/>
    <property type="match status" value="1"/>
</dbReference>
<keyword evidence="15" id="KW-1185">Reference proteome</keyword>
<evidence type="ECO:0000259" key="13">
    <source>
        <dbReference type="PROSITE" id="PS50113"/>
    </source>
</evidence>
<keyword evidence="5 14" id="KW-0418">Kinase</keyword>
<evidence type="ECO:0000259" key="11">
    <source>
        <dbReference type="PROSITE" id="PS50110"/>
    </source>
</evidence>
<dbReference type="Pfam" id="PF00989">
    <property type="entry name" value="PAS"/>
    <property type="match status" value="1"/>
</dbReference>
<evidence type="ECO:0000256" key="6">
    <source>
        <dbReference type="ARBA" id="ARBA00023012"/>
    </source>
</evidence>
<dbReference type="InterPro" id="IPR013767">
    <property type="entry name" value="PAS_fold"/>
</dbReference>
<dbReference type="PRINTS" id="PR00344">
    <property type="entry name" value="BCTRLSENSOR"/>
</dbReference>
<evidence type="ECO:0000256" key="9">
    <source>
        <dbReference type="SAM" id="Phobius"/>
    </source>
</evidence>
<dbReference type="Gene3D" id="3.40.190.10">
    <property type="entry name" value="Periplasmic binding protein-like II"/>
    <property type="match status" value="2"/>
</dbReference>
<dbReference type="Proteomes" id="UP000004263">
    <property type="component" value="Unassembled WGS sequence"/>
</dbReference>
<dbReference type="SMART" id="SM00448">
    <property type="entry name" value="REC"/>
    <property type="match status" value="1"/>
</dbReference>
<feature type="domain" description="PAC" evidence="13">
    <location>
        <begin position="565"/>
        <end position="622"/>
    </location>
</feature>
<dbReference type="Gene3D" id="3.40.50.2300">
    <property type="match status" value="1"/>
</dbReference>
<dbReference type="InterPro" id="IPR036097">
    <property type="entry name" value="HisK_dim/P_sf"/>
</dbReference>
<dbReference type="PROSITE" id="PS50113">
    <property type="entry name" value="PAC"/>
    <property type="match status" value="2"/>
</dbReference>
<dbReference type="SUPFAM" id="SSF47384">
    <property type="entry name" value="Homodimeric domain of signal transducing histidine kinase"/>
    <property type="match status" value="1"/>
</dbReference>
<dbReference type="SUPFAM" id="SSF52172">
    <property type="entry name" value="CheY-like"/>
    <property type="match status" value="1"/>
</dbReference>
<dbReference type="CDD" id="cd17546">
    <property type="entry name" value="REC_hyHK_CKI1_RcsC-like"/>
    <property type="match status" value="1"/>
</dbReference>
<keyword evidence="9" id="KW-1133">Transmembrane helix</keyword>
<dbReference type="Gene3D" id="1.10.287.130">
    <property type="match status" value="1"/>
</dbReference>
<dbReference type="Gene3D" id="3.30.450.20">
    <property type="entry name" value="PAS domain"/>
    <property type="match status" value="3"/>
</dbReference>
<dbReference type="InterPro" id="IPR001789">
    <property type="entry name" value="Sig_transdc_resp-reg_receiver"/>
</dbReference>
<feature type="transmembrane region" description="Helical" evidence="9">
    <location>
        <begin position="324"/>
        <end position="344"/>
    </location>
</feature>
<keyword evidence="6" id="KW-0902">Two-component regulatory system</keyword>
<evidence type="ECO:0000256" key="5">
    <source>
        <dbReference type="ARBA" id="ARBA00022777"/>
    </source>
</evidence>
<dbReference type="InterPro" id="IPR013656">
    <property type="entry name" value="PAS_4"/>
</dbReference>
<evidence type="ECO:0000256" key="7">
    <source>
        <dbReference type="PROSITE-ProRule" id="PRU00169"/>
    </source>
</evidence>
<feature type="modified residue" description="4-aspartylphosphate" evidence="7">
    <location>
        <position position="1053"/>
    </location>
</feature>
<dbReference type="SMART" id="SM00388">
    <property type="entry name" value="HisKA"/>
    <property type="match status" value="1"/>
</dbReference>
<reference evidence="14 15" key="1">
    <citation type="submission" date="2006-03" db="EMBL/GenBank/DDBJ databases">
        <authorList>
            <person name="Pinhassi J."/>
            <person name="Pedros-Alio C."/>
            <person name="Ferriera S."/>
            <person name="Johnson J."/>
            <person name="Kravitz S."/>
            <person name="Halpern A."/>
            <person name="Remington K."/>
            <person name="Beeson K."/>
            <person name="Tran B."/>
            <person name="Rogers Y.-H."/>
            <person name="Friedman R."/>
            <person name="Venter J.C."/>
        </authorList>
    </citation>
    <scope>NUCLEOTIDE SEQUENCE [LARGE SCALE GENOMIC DNA]</scope>
    <source>
        <strain evidence="14 15">RED65</strain>
    </source>
</reference>
<dbReference type="CDD" id="cd16922">
    <property type="entry name" value="HATPase_EvgS-ArcB-TorS-like"/>
    <property type="match status" value="1"/>
</dbReference>
<dbReference type="InterPro" id="IPR011006">
    <property type="entry name" value="CheY-like_superfamily"/>
</dbReference>
<dbReference type="InterPro" id="IPR036890">
    <property type="entry name" value="HATPase_C_sf"/>
</dbReference>
<keyword evidence="9" id="KW-0472">Membrane</keyword>
<feature type="domain" description="PAS" evidence="12">
    <location>
        <begin position="616"/>
        <end position="693"/>
    </location>
</feature>
<dbReference type="SUPFAM" id="SSF55874">
    <property type="entry name" value="ATPase domain of HSP90 chaperone/DNA topoisomerase II/histidine kinase"/>
    <property type="match status" value="1"/>
</dbReference>
<dbReference type="GO" id="GO:0000155">
    <property type="term" value="F:phosphorelay sensor kinase activity"/>
    <property type="evidence" value="ECO:0007669"/>
    <property type="project" value="InterPro"/>
</dbReference>
<evidence type="ECO:0000256" key="8">
    <source>
        <dbReference type="SAM" id="Coils"/>
    </source>
</evidence>
<dbReference type="PROSITE" id="PS50110">
    <property type="entry name" value="RESPONSE_REGULATORY"/>
    <property type="match status" value="1"/>
</dbReference>
<dbReference type="PANTHER" id="PTHR43047">
    <property type="entry name" value="TWO-COMPONENT HISTIDINE PROTEIN KINASE"/>
    <property type="match status" value="1"/>
</dbReference>
<evidence type="ECO:0000313" key="15">
    <source>
        <dbReference type="Proteomes" id="UP000004263"/>
    </source>
</evidence>
<dbReference type="InterPro" id="IPR004358">
    <property type="entry name" value="Sig_transdc_His_kin-like_C"/>
</dbReference>
<dbReference type="FunFam" id="3.30.565.10:FF:000010">
    <property type="entry name" value="Sensor histidine kinase RcsC"/>
    <property type="match status" value="1"/>
</dbReference>
<dbReference type="PROSITE" id="PS50109">
    <property type="entry name" value="HIS_KIN"/>
    <property type="match status" value="1"/>
</dbReference>
<feature type="domain" description="PAC" evidence="13">
    <location>
        <begin position="440"/>
        <end position="491"/>
    </location>
</feature>
<dbReference type="GO" id="GO:0006355">
    <property type="term" value="P:regulation of DNA-templated transcription"/>
    <property type="evidence" value="ECO:0007669"/>
    <property type="project" value="InterPro"/>
</dbReference>
<dbReference type="HOGENOM" id="CLU_280431_0_0_6"/>
<dbReference type="Gene3D" id="3.30.565.10">
    <property type="entry name" value="Histidine kinase-like ATPase, C-terminal domain"/>
    <property type="match status" value="1"/>
</dbReference>
<evidence type="ECO:0000256" key="3">
    <source>
        <dbReference type="ARBA" id="ARBA00022553"/>
    </source>
</evidence>
<dbReference type="SUPFAM" id="SSF53850">
    <property type="entry name" value="Periplasmic binding protein-like II"/>
    <property type="match status" value="1"/>
</dbReference>
<evidence type="ECO:0000256" key="1">
    <source>
        <dbReference type="ARBA" id="ARBA00000085"/>
    </source>
</evidence>
<dbReference type="InterPro" id="IPR035965">
    <property type="entry name" value="PAS-like_dom_sf"/>
</dbReference>
<dbReference type="InterPro" id="IPR003661">
    <property type="entry name" value="HisK_dim/P_dom"/>
</dbReference>
<evidence type="ECO:0000259" key="12">
    <source>
        <dbReference type="PROSITE" id="PS50112"/>
    </source>
</evidence>
<feature type="domain" description="Response regulatory" evidence="11">
    <location>
        <begin position="1002"/>
        <end position="1119"/>
    </location>
</feature>
<dbReference type="SMART" id="SM00387">
    <property type="entry name" value="HATPase_c"/>
    <property type="match status" value="1"/>
</dbReference>
<dbReference type="PANTHER" id="PTHR43047:SF64">
    <property type="entry name" value="HISTIDINE KINASE CONTAINING CHEY-HOMOLOGOUS RECEIVER DOMAIN AND PAS DOMAIN-RELATED"/>
    <property type="match status" value="1"/>
</dbReference>
<dbReference type="CDD" id="cd00082">
    <property type="entry name" value="HisKA"/>
    <property type="match status" value="1"/>
</dbReference>
<dbReference type="InterPro" id="IPR000700">
    <property type="entry name" value="PAS-assoc_C"/>
</dbReference>
<dbReference type="Pfam" id="PF09084">
    <property type="entry name" value="NMT1"/>
    <property type="match status" value="1"/>
</dbReference>
<dbReference type="InterPro" id="IPR015168">
    <property type="entry name" value="SsuA/THI5"/>
</dbReference>
<sequence>MLAISSARVFGDLLTPITVQLKWDHQFQFAGFYAAISQGYYKEAGYDVRLVPRINPDGSFKDTFGELKSGRAQFAVAGPDVLKLLDSGEQVAVVASYYQKSPYVYVSLSRDDITGITDIHESCISSSHDFGELELKTVFRNEGLSIENLHIEDFRFALSSLLDGSCPVVIDYKISAIWAAQEKDLKINMIEAGDYGIHFYGDTLYTLTKTIEADPHMVDAFNKATNRGWEYALENPEEISRFIVQNYPRVLVYDNPYEYNLFSAGQIRLLMNYPVTEVGHSNPHRWQQLQDYLYDLGVVSDRQLSEGFIFNYQDIVERSQNEKYRYAVLVVLILVVVVVVLVYFQYKKTKREKEYIRERQRLLEGSDLLRSVLDLIPVGVYWKDDRLRFLGCNKRFLRDSGFESFEDIVGKSDLDMPWRDDAIAIQKQDQEVLAGRFDSSPFEGKLIGVDGVSWVQARKMPLKSINDKVLGVLGVYQDITDYKSVIEQLNSQNSLINESNQKLSQLIDSSPDIIVYREYQEDRLIISVYNHMFEKWVGDLTDEKDCVFSKEVLSVLEEKDSVVVRELDQVLYKAESSLSDGRRVLLDIVKVPVFSDLNIVKGILFIGRDVTETRELQSLYEALFSLTQDPFFVIDEVGAISSCNDAGAQILGLENRTNLIGMRLIEHFTPEYQPDGERSESKVKRVNESVEKASDARVQFDFTHKDIDGNPIHVRVFIVRLNGGPKKRLLVQWHDIKDMYAREESLRQAKADAEELADQKSMFLANMSHEIRTPLNALVGLSNLLVANETHVKAQDYMRSINKASIHLKSIVDDILDFSKIDADRIDLDEIAVNFDEFLCEIKSLHEQSAREKGLHFEVDNRLDNDIAIVIDPVRYRQIINNLVSNAIKFTEKGEVIVVTKKQQESLLLSVCDTGCGLDENQLSNLFDPFSQADITTTRKYGGTGLGLSICKGLAERMSGSISVSSELGKGSCFYVSIPYKSESNALPANKMLNIPDFTGKNILIAEDNRMNQMVIEGLLEDTHCKVIFANNGKEAVDLYESSNNSIDVILMDIQMPVMDGYQSTRALKAIPDFDVPIIALTANADNVDKQRCYVEGMADFLSKPVDQTQLYESLKRILI</sequence>
<dbReference type="Pfam" id="PF00512">
    <property type="entry name" value="HisKA"/>
    <property type="match status" value="1"/>
</dbReference>
<dbReference type="CDD" id="cd00130">
    <property type="entry name" value="PAS"/>
    <property type="match status" value="2"/>
</dbReference>
<dbReference type="STRING" id="207949.RED65_01215"/>
<evidence type="ECO:0000256" key="4">
    <source>
        <dbReference type="ARBA" id="ARBA00022679"/>
    </source>
</evidence>
<dbReference type="EC" id="2.7.13.3" evidence="2"/>
<dbReference type="NCBIfam" id="TIGR00229">
    <property type="entry name" value="sensory_box"/>
    <property type="match status" value="1"/>
</dbReference>
<dbReference type="AlphaFoldDB" id="Q1N4U1"/>
<dbReference type="Pfam" id="PF00072">
    <property type="entry name" value="Response_reg"/>
    <property type="match status" value="1"/>
</dbReference>
<name>Q1N4U1_9GAMM</name>
<dbReference type="InterPro" id="IPR005467">
    <property type="entry name" value="His_kinase_dom"/>
</dbReference>
<comment type="catalytic activity">
    <reaction evidence="1">
        <text>ATP + protein L-histidine = ADP + protein N-phospho-L-histidine.</text>
        <dbReference type="EC" id="2.7.13.3"/>
    </reaction>
</comment>
<keyword evidence="9" id="KW-0812">Transmembrane</keyword>